<dbReference type="PANTHER" id="PTHR33840:SF1">
    <property type="entry name" value="TLE1 PHOSPHOLIPASE DOMAIN-CONTAINING PROTEIN"/>
    <property type="match status" value="1"/>
</dbReference>
<dbReference type="RefSeq" id="XP_033463068.1">
    <property type="nucleotide sequence ID" value="XM_033606735.1"/>
</dbReference>
<protein>
    <recommendedName>
        <fullName evidence="2">T6SS Phospholipase effector Tle1-like catalytic domain-containing protein</fullName>
    </recommendedName>
</protein>
<evidence type="ECO:0000313" key="3">
    <source>
        <dbReference type="Proteomes" id="UP000504637"/>
    </source>
</evidence>
<reference evidence="4" key="3">
    <citation type="submission" date="2025-08" db="UniProtKB">
        <authorList>
            <consortium name="RefSeq"/>
        </authorList>
    </citation>
    <scope>IDENTIFICATION</scope>
    <source>
        <strain evidence="4">CBS 342.82</strain>
    </source>
</reference>
<feature type="region of interest" description="Disordered" evidence="1">
    <location>
        <begin position="484"/>
        <end position="510"/>
    </location>
</feature>
<dbReference type="Pfam" id="PF09994">
    <property type="entry name" value="T6SS_Tle1-like_cat"/>
    <property type="match status" value="1"/>
</dbReference>
<dbReference type="PANTHER" id="PTHR33840">
    <property type="match status" value="1"/>
</dbReference>
<evidence type="ECO:0000256" key="1">
    <source>
        <dbReference type="SAM" id="MobiDB-lite"/>
    </source>
</evidence>
<proteinExistence type="predicted"/>
<dbReference type="OrthoDB" id="3057168at2759"/>
<feature type="region of interest" description="Disordered" evidence="1">
    <location>
        <begin position="1"/>
        <end position="35"/>
    </location>
</feature>
<dbReference type="GeneID" id="54364535"/>
<dbReference type="AlphaFoldDB" id="A0A6J3MGK8"/>
<keyword evidence="3" id="KW-1185">Reference proteome</keyword>
<accession>A0A6J3MGK8</accession>
<dbReference type="InterPro" id="IPR029058">
    <property type="entry name" value="AB_hydrolase_fold"/>
</dbReference>
<evidence type="ECO:0000259" key="2">
    <source>
        <dbReference type="Pfam" id="PF09994"/>
    </source>
</evidence>
<feature type="domain" description="T6SS Phospholipase effector Tle1-like catalytic" evidence="2">
    <location>
        <begin position="36"/>
        <end position="319"/>
    </location>
</feature>
<organism evidence="4">
    <name type="scientific">Dissoconium aciculare CBS 342.82</name>
    <dbReference type="NCBI Taxonomy" id="1314786"/>
    <lineage>
        <taxon>Eukaryota</taxon>
        <taxon>Fungi</taxon>
        <taxon>Dikarya</taxon>
        <taxon>Ascomycota</taxon>
        <taxon>Pezizomycotina</taxon>
        <taxon>Dothideomycetes</taxon>
        <taxon>Dothideomycetidae</taxon>
        <taxon>Mycosphaerellales</taxon>
        <taxon>Dissoconiaceae</taxon>
        <taxon>Dissoconium</taxon>
    </lineage>
</organism>
<dbReference type="SUPFAM" id="SSF53474">
    <property type="entry name" value="alpha/beta-Hydrolases"/>
    <property type="match status" value="1"/>
</dbReference>
<name>A0A6J3MGK8_9PEZI</name>
<reference evidence="4" key="1">
    <citation type="submission" date="2020-01" db="EMBL/GenBank/DDBJ databases">
        <authorList>
            <consortium name="DOE Joint Genome Institute"/>
            <person name="Haridas S."/>
            <person name="Albert R."/>
            <person name="Binder M."/>
            <person name="Bloem J."/>
            <person name="Labutti K."/>
            <person name="Salamov A."/>
            <person name="Andreopoulos B."/>
            <person name="Baker S.E."/>
            <person name="Barry K."/>
            <person name="Bills G."/>
            <person name="Bluhm B.H."/>
            <person name="Cannon C."/>
            <person name="Castanera R."/>
            <person name="Culley D.E."/>
            <person name="Daum C."/>
            <person name="Ezra D."/>
            <person name="Gonzalez J.B."/>
            <person name="Henrissat B."/>
            <person name="Kuo A."/>
            <person name="Liang C."/>
            <person name="Lipzen A."/>
            <person name="Lutzoni F."/>
            <person name="Magnuson J."/>
            <person name="Mondo S."/>
            <person name="Nolan M."/>
            <person name="Ohm R."/>
            <person name="Pangilinan J."/>
            <person name="Park H.-J."/>
            <person name="Ramirez L."/>
            <person name="Alfaro M."/>
            <person name="Sun H."/>
            <person name="Tritt A."/>
            <person name="Yoshinaga Y."/>
            <person name="Zwiers L.-H."/>
            <person name="Turgeon B.G."/>
            <person name="Goodwin S.B."/>
            <person name="Spatafora J.W."/>
            <person name="Crous P.W."/>
            <person name="Grigoriev I.V."/>
        </authorList>
    </citation>
    <scope>NUCLEOTIDE SEQUENCE</scope>
    <source>
        <strain evidence="4">CBS 342.82</strain>
    </source>
</reference>
<gene>
    <name evidence="4" type="ORF">K489DRAFT_392391</name>
</gene>
<evidence type="ECO:0000313" key="4">
    <source>
        <dbReference type="RefSeq" id="XP_033463068.1"/>
    </source>
</evidence>
<reference evidence="4" key="2">
    <citation type="submission" date="2020-04" db="EMBL/GenBank/DDBJ databases">
        <authorList>
            <consortium name="NCBI Genome Project"/>
        </authorList>
    </citation>
    <scope>NUCLEOTIDE SEQUENCE</scope>
    <source>
        <strain evidence="4">CBS 342.82</strain>
    </source>
</reference>
<dbReference type="InterPro" id="IPR018712">
    <property type="entry name" value="Tle1-like_cat"/>
</dbReference>
<sequence>MLPMSRSRAPSIEPSLADTHRSRALPGPPRLRPGNKRLILCEDGSWQNSESGSLKDSIVIPSNVTRLSRAIKAVSSDGIPQVVNYHWGVGGGGGLADKLLGIGGGGLSEIVREGYNYLATNWTPGDEIFIFGFSRGAFTARSIAGLVGEIGLLTSTGLPYLAEIYKDVQHQHDANYKPKYPDLPFPDKPSVSDPAYKSELRRRGMTVLNIPIKIIGVFDTVGALGVPKVGWLTRLGIQSETMRELRFYDTSLSNCIEYAFQALALDERRFAFQPTLWEKFPDNRTVLRQTWFPGAHANVGGGYDEQQVATITLAWMIAQCGDMLDFDPDYIHDQWDLVEEYYESRQQKVRPWSFGKIYDGLEGIFALGGAKVRTPGRYTAVDHRTGRPTDEPLADTCEYIHASARARFKLHGPGVGDKGDYECATLQDWKLVVEAPPEGIRRPVIFWKSRDPQPGFAKTLPEAPLWQAELELLKYDAETEQDVLRPPLSRQRRVSKPLERPSEGPLPEPTDDWFAAFAARSWIWSDANAASSSRPPPDEAQNFMYRSTILL</sequence>
<dbReference type="Proteomes" id="UP000504637">
    <property type="component" value="Unplaced"/>
</dbReference>